<protein>
    <submittedName>
        <fullName evidence="2">Putative ATPase related to phosphate starvation-inducible protein PhoH</fullName>
    </submittedName>
</protein>
<dbReference type="PANTHER" id="PTHR16161:SF0">
    <property type="entry name" value="TRANSCRIPTIONAL PROTEIN SWT1"/>
    <property type="match status" value="1"/>
</dbReference>
<dbReference type="Gene3D" id="3.40.50.1010">
    <property type="entry name" value="5'-nuclease"/>
    <property type="match status" value="1"/>
</dbReference>
<evidence type="ECO:0000259" key="1">
    <source>
        <dbReference type="Pfam" id="PF13638"/>
    </source>
</evidence>
<sequence>MSTYADYFNEHYQGDVPSGPVRMIISRNEKSAGDMDSDSVEAESCTVEELMDQEVPQPAQQKPAESLPGSELRLDWIPSSSAVWVLDTNVLLHTLEHIQALCKAQLHELSHNLVSFPRIYLVVPFVVLEELDHLKLTNKQDNGTHIAASSRSASHWILSTVQSQKYMRTISQDALHPHRWVLHVQTMLSVPSRDLTNDLTIVALCAELLRSCQAQVMLISDDTNARTHAEIMNIASISLPRVLQNIRKAAGSSSLHNEVQQLFFLSLPENGHLLTQS</sequence>
<accession>A0A3G2S3S4</accession>
<feature type="domain" description="PIN" evidence="1">
    <location>
        <begin position="84"/>
        <end position="238"/>
    </location>
</feature>
<dbReference type="SUPFAM" id="SSF88723">
    <property type="entry name" value="PIN domain-like"/>
    <property type="match status" value="1"/>
</dbReference>
<evidence type="ECO:0000313" key="2">
    <source>
        <dbReference type="EMBL" id="AYO41952.1"/>
    </source>
</evidence>
<dbReference type="AlphaFoldDB" id="A0A3G2S3S4"/>
<evidence type="ECO:0000313" key="3">
    <source>
        <dbReference type="Proteomes" id="UP000269793"/>
    </source>
</evidence>
<name>A0A3G2S3S4_MALR7</name>
<dbReference type="Proteomes" id="UP000269793">
    <property type="component" value="Chromosome II"/>
</dbReference>
<dbReference type="Pfam" id="PF13638">
    <property type="entry name" value="PIN_4"/>
    <property type="match status" value="1"/>
</dbReference>
<dbReference type="GO" id="GO:0004540">
    <property type="term" value="F:RNA nuclease activity"/>
    <property type="evidence" value="ECO:0007669"/>
    <property type="project" value="UniProtKB-ARBA"/>
</dbReference>
<dbReference type="InterPro" id="IPR029060">
    <property type="entry name" value="PIN-like_dom_sf"/>
</dbReference>
<organism evidence="2 3">
    <name type="scientific">Malassezia restricta (strain ATCC 96810 / NBRC 103918 / CBS 7877)</name>
    <name type="common">Seborrheic dermatitis infection agent</name>
    <dbReference type="NCBI Taxonomy" id="425264"/>
    <lineage>
        <taxon>Eukaryota</taxon>
        <taxon>Fungi</taxon>
        <taxon>Dikarya</taxon>
        <taxon>Basidiomycota</taxon>
        <taxon>Ustilaginomycotina</taxon>
        <taxon>Malasseziomycetes</taxon>
        <taxon>Malasseziales</taxon>
        <taxon>Malasseziaceae</taxon>
        <taxon>Malassezia</taxon>
    </lineage>
</organism>
<proteinExistence type="predicted"/>
<dbReference type="InterPro" id="IPR002716">
    <property type="entry name" value="PIN_dom"/>
</dbReference>
<reference evidence="2 3" key="1">
    <citation type="submission" date="2018-10" db="EMBL/GenBank/DDBJ databases">
        <title>Complete genome sequence of Malassezia restricta CBS 7877.</title>
        <authorList>
            <person name="Morand S.C."/>
            <person name="Bertignac M."/>
            <person name="Iltis A."/>
            <person name="Kolder I."/>
            <person name="Pirovano W."/>
            <person name="Jourdain R."/>
            <person name="Clavaud C."/>
        </authorList>
    </citation>
    <scope>NUCLEOTIDE SEQUENCE [LARGE SCALE GENOMIC DNA]</scope>
    <source>
        <strain evidence="2 3">CBS 7877</strain>
    </source>
</reference>
<keyword evidence="3" id="KW-1185">Reference proteome</keyword>
<dbReference type="VEuPathDB" id="FungiDB:DNF11_1002"/>
<dbReference type="InterPro" id="IPR052626">
    <property type="entry name" value="SWT1_Regulator"/>
</dbReference>
<dbReference type="OrthoDB" id="2017974at2759"/>
<gene>
    <name evidence="2" type="ORF">DNF11_1002</name>
</gene>
<dbReference type="PANTHER" id="PTHR16161">
    <property type="entry name" value="TRANSCRIPTIONAL PROTEIN SWT1"/>
    <property type="match status" value="1"/>
</dbReference>
<dbReference type="GO" id="GO:0005634">
    <property type="term" value="C:nucleus"/>
    <property type="evidence" value="ECO:0007669"/>
    <property type="project" value="TreeGrafter"/>
</dbReference>
<dbReference type="EMBL" id="CP033149">
    <property type="protein sequence ID" value="AYO41952.1"/>
    <property type="molecule type" value="Genomic_DNA"/>
</dbReference>